<keyword evidence="1" id="KW-0812">Transmembrane</keyword>
<dbReference type="AlphaFoldDB" id="F6B8L7"/>
<dbReference type="HOGENOM" id="CLU_166657_4_0_9"/>
<dbReference type="Proteomes" id="UP000009226">
    <property type="component" value="Chromosome"/>
</dbReference>
<dbReference type="RefSeq" id="WP_013809798.1">
    <property type="nucleotide sequence ID" value="NC_015565.1"/>
</dbReference>
<keyword evidence="1" id="KW-1133">Transmembrane helix</keyword>
<reference evidence="2 3" key="1">
    <citation type="submission" date="2011-05" db="EMBL/GenBank/DDBJ databases">
        <title>Complete sequence of Desulfotomaculum carboxydivorans CO-1-SRB.</title>
        <authorList>
            <consortium name="US DOE Joint Genome Institute"/>
            <person name="Lucas S."/>
            <person name="Han J."/>
            <person name="Lapidus A."/>
            <person name="Cheng J.-F."/>
            <person name="Goodwin L."/>
            <person name="Pitluck S."/>
            <person name="Peters L."/>
            <person name="Mikhailova N."/>
            <person name="Lu M."/>
            <person name="Han C."/>
            <person name="Tapia R."/>
            <person name="Land M."/>
            <person name="Hauser L."/>
            <person name="Kyrpides N."/>
            <person name="Ivanova N."/>
            <person name="Pagani I."/>
            <person name="Stams A."/>
            <person name="Plugge C."/>
            <person name="Muyzer G."/>
            <person name="Kuever J."/>
            <person name="Parshina S."/>
            <person name="Ivanova A."/>
            <person name="Nazina T."/>
            <person name="Woyke T."/>
        </authorList>
    </citation>
    <scope>NUCLEOTIDE SEQUENCE [LARGE SCALE GENOMIC DNA]</scope>
    <source>
        <strain evidence="3">DSM 14880 / VKM B-2319 / CO-1-SRB</strain>
    </source>
</reference>
<dbReference type="Pfam" id="PF14209">
    <property type="entry name" value="DUF4321"/>
    <property type="match status" value="1"/>
</dbReference>
<dbReference type="KEGG" id="dca:Desca_0704"/>
<dbReference type="EMBL" id="CP002736">
    <property type="protein sequence ID" value="AEF93589.1"/>
    <property type="molecule type" value="Genomic_DNA"/>
</dbReference>
<organism evidence="2 3">
    <name type="scientific">Desulfotomaculum nigrificans (strain DSM 14880 / VKM B-2319 / CO-1-SRB)</name>
    <name type="common">Desulfotomaculum carboxydivorans</name>
    <dbReference type="NCBI Taxonomy" id="868595"/>
    <lineage>
        <taxon>Bacteria</taxon>
        <taxon>Bacillati</taxon>
        <taxon>Bacillota</taxon>
        <taxon>Clostridia</taxon>
        <taxon>Eubacteriales</taxon>
        <taxon>Desulfotomaculaceae</taxon>
        <taxon>Desulfotomaculum</taxon>
    </lineage>
</organism>
<dbReference type="InterPro" id="IPR025470">
    <property type="entry name" value="DUF4321"/>
</dbReference>
<evidence type="ECO:0000313" key="2">
    <source>
        <dbReference type="EMBL" id="AEF93589.1"/>
    </source>
</evidence>
<name>F6B8L7_DESCC</name>
<evidence type="ECO:0000256" key="1">
    <source>
        <dbReference type="SAM" id="Phobius"/>
    </source>
</evidence>
<protein>
    <recommendedName>
        <fullName evidence="4">DUF4321 domain-containing protein</fullName>
    </recommendedName>
</protein>
<sequence precursor="true">MGKTFKTGKGPGTLLILLLAGGVTGSVLGALAAPYSPWLKNFTNIGLPTTTLNLLFLQLTFGLNMSLGPLTVLGLLIGFFLYRKL</sequence>
<evidence type="ECO:0000313" key="3">
    <source>
        <dbReference type="Proteomes" id="UP000009226"/>
    </source>
</evidence>
<feature type="transmembrane region" description="Helical" evidence="1">
    <location>
        <begin position="56"/>
        <end position="82"/>
    </location>
</feature>
<accession>F6B8L7</accession>
<evidence type="ECO:0008006" key="4">
    <source>
        <dbReference type="Google" id="ProtNLM"/>
    </source>
</evidence>
<keyword evidence="1" id="KW-0472">Membrane</keyword>
<proteinExistence type="predicted"/>
<dbReference type="STRING" id="868595.Desca_0704"/>
<keyword evidence="3" id="KW-1185">Reference proteome</keyword>
<dbReference type="eggNOG" id="ENOG5033BT9">
    <property type="taxonomic scope" value="Bacteria"/>
</dbReference>
<gene>
    <name evidence="2" type="ordered locus">Desca_0704</name>
</gene>